<keyword evidence="5" id="KW-0663">Pyridoxal phosphate</keyword>
<feature type="domain" description="Alanine racemase C-terminal" evidence="7">
    <location>
        <begin position="245"/>
        <end position="373"/>
    </location>
</feature>
<protein>
    <recommendedName>
        <fullName evidence="4">alanine racemase</fullName>
        <ecNumber evidence="4">5.1.1.1</ecNumber>
    </recommendedName>
</protein>
<dbReference type="EC" id="5.1.1.1" evidence="4"/>
<evidence type="ECO:0000256" key="6">
    <source>
        <dbReference type="ARBA" id="ARBA00023235"/>
    </source>
</evidence>
<dbReference type="SUPFAM" id="SSF50621">
    <property type="entry name" value="Alanine racemase C-terminal domain-like"/>
    <property type="match status" value="1"/>
</dbReference>
<dbReference type="InterPro" id="IPR020622">
    <property type="entry name" value="Ala_racemase_pyridoxalP-BS"/>
</dbReference>
<evidence type="ECO:0000256" key="2">
    <source>
        <dbReference type="ARBA" id="ARBA00001933"/>
    </source>
</evidence>
<comment type="cofactor">
    <cofactor evidence="2">
        <name>pyridoxal 5'-phosphate</name>
        <dbReference type="ChEBI" id="CHEBI:597326"/>
    </cofactor>
</comment>
<dbReference type="InterPro" id="IPR001608">
    <property type="entry name" value="Ala_racemase_N"/>
</dbReference>
<dbReference type="Pfam" id="PF01168">
    <property type="entry name" value="Ala_racemase_N"/>
    <property type="match status" value="1"/>
</dbReference>
<dbReference type="InterPro" id="IPR029066">
    <property type="entry name" value="PLP-binding_barrel"/>
</dbReference>
<dbReference type="InterPro" id="IPR000821">
    <property type="entry name" value="Ala_racemase"/>
</dbReference>
<comment type="caution">
    <text evidence="8">The sequence shown here is derived from an EMBL/GenBank/DDBJ whole genome shotgun (WGS) entry which is preliminary data.</text>
</comment>
<keyword evidence="9" id="KW-1185">Reference proteome</keyword>
<keyword evidence="6" id="KW-0413">Isomerase</keyword>
<comment type="catalytic activity">
    <reaction evidence="1">
        <text>L-alanine = D-alanine</text>
        <dbReference type="Rhea" id="RHEA:20249"/>
        <dbReference type="ChEBI" id="CHEBI:57416"/>
        <dbReference type="ChEBI" id="CHEBI:57972"/>
        <dbReference type="EC" id="5.1.1.1"/>
    </reaction>
</comment>
<dbReference type="PANTHER" id="PTHR30511:SF0">
    <property type="entry name" value="ALANINE RACEMASE, CATABOLIC-RELATED"/>
    <property type="match status" value="1"/>
</dbReference>
<dbReference type="NCBIfam" id="TIGR00492">
    <property type="entry name" value="alr"/>
    <property type="match status" value="1"/>
</dbReference>
<proteinExistence type="inferred from homology"/>
<dbReference type="InterPro" id="IPR009006">
    <property type="entry name" value="Ala_racemase/Decarboxylase_C"/>
</dbReference>
<evidence type="ECO:0000313" key="9">
    <source>
        <dbReference type="Proteomes" id="UP000199598"/>
    </source>
</evidence>
<dbReference type="Gene3D" id="3.20.20.10">
    <property type="entry name" value="Alanine racemase"/>
    <property type="match status" value="1"/>
</dbReference>
<evidence type="ECO:0000256" key="3">
    <source>
        <dbReference type="ARBA" id="ARBA00007880"/>
    </source>
</evidence>
<dbReference type="PANTHER" id="PTHR30511">
    <property type="entry name" value="ALANINE RACEMASE"/>
    <property type="match status" value="1"/>
</dbReference>
<dbReference type="SUPFAM" id="SSF51419">
    <property type="entry name" value="PLP-binding barrel"/>
    <property type="match status" value="1"/>
</dbReference>
<evidence type="ECO:0000256" key="4">
    <source>
        <dbReference type="ARBA" id="ARBA00013089"/>
    </source>
</evidence>
<dbReference type="InterPro" id="IPR011079">
    <property type="entry name" value="Ala_racemase_C"/>
</dbReference>
<evidence type="ECO:0000259" key="7">
    <source>
        <dbReference type="SMART" id="SM01005"/>
    </source>
</evidence>
<name>A0A1I4E9F3_9HYPH</name>
<gene>
    <name evidence="8" type="ORF">SAMN04488518_11475</name>
</gene>
<sequence>MKMATPMYSSWCEISCTQIEANLKIALGLLPDKTKFCAVVKADAYGHGIANVMPIIQRNNVRYVGITSNAEAQTVRDTGYKGDLLRLRATTRDEAEAALPLQVQEQVGSLEGALELASVRRTNSAPANYHLSLNAGGMSRDGLELSSPKGKEVCKRIVDLLGPHIIGVSTHFPSNLPEDLETSIARFHKDVDWVVANTSLQRENLLVHAGSTLTLVSPCNPHSDMMRCGAVLYGIVKSELGFKTTMTLKARVISLGEFPAGSTIGYDRATVLNEDKRLATVSLGYANGYLRRFAGLSSVLIQGRKQPVLGKISMNTIVVDVTDLTGVALGEEVVLFGRQQSAEITTQMAEASSGTIMADLYTDWGQRNPRVVKHTQDVPKKETLLI</sequence>
<organism evidence="8 9">
    <name type="scientific">Pseudovibrio ascidiaceicola</name>
    <dbReference type="NCBI Taxonomy" id="285279"/>
    <lineage>
        <taxon>Bacteria</taxon>
        <taxon>Pseudomonadati</taxon>
        <taxon>Pseudomonadota</taxon>
        <taxon>Alphaproteobacteria</taxon>
        <taxon>Hyphomicrobiales</taxon>
        <taxon>Stappiaceae</taxon>
        <taxon>Pseudovibrio</taxon>
    </lineage>
</organism>
<dbReference type="PROSITE" id="PS00395">
    <property type="entry name" value="ALANINE_RACEMASE"/>
    <property type="match status" value="1"/>
</dbReference>
<dbReference type="Proteomes" id="UP000199598">
    <property type="component" value="Unassembled WGS sequence"/>
</dbReference>
<evidence type="ECO:0000256" key="1">
    <source>
        <dbReference type="ARBA" id="ARBA00000316"/>
    </source>
</evidence>
<dbReference type="PRINTS" id="PR00992">
    <property type="entry name" value="ALARACEMASE"/>
</dbReference>
<evidence type="ECO:0000313" key="8">
    <source>
        <dbReference type="EMBL" id="SFL02392.1"/>
    </source>
</evidence>
<accession>A0A1I4E9F3</accession>
<comment type="similarity">
    <text evidence="3">Belongs to the alanine racemase family.</text>
</comment>
<reference evidence="8 9" key="1">
    <citation type="submission" date="2016-10" db="EMBL/GenBank/DDBJ databases">
        <authorList>
            <person name="Varghese N."/>
            <person name="Submissions S."/>
        </authorList>
    </citation>
    <scope>NUCLEOTIDE SEQUENCE [LARGE SCALE GENOMIC DNA]</scope>
    <source>
        <strain evidence="8 9">DSM 16392</strain>
    </source>
</reference>
<dbReference type="SMART" id="SM01005">
    <property type="entry name" value="Ala_racemase_C"/>
    <property type="match status" value="1"/>
</dbReference>
<dbReference type="EMBL" id="FOSK01000014">
    <property type="protein sequence ID" value="SFL02392.1"/>
    <property type="molecule type" value="Genomic_DNA"/>
</dbReference>
<dbReference type="Gene3D" id="2.40.37.10">
    <property type="entry name" value="Lyase, Ornithine Decarboxylase, Chain A, domain 1"/>
    <property type="match status" value="1"/>
</dbReference>
<dbReference type="Pfam" id="PF00842">
    <property type="entry name" value="Ala_racemase_C"/>
    <property type="match status" value="1"/>
</dbReference>
<evidence type="ECO:0000256" key="5">
    <source>
        <dbReference type="ARBA" id="ARBA00022898"/>
    </source>
</evidence>